<keyword evidence="3" id="KW-0813">Transport</keyword>
<dbReference type="SUPFAM" id="SSF52540">
    <property type="entry name" value="P-loop containing nucleoside triphosphate hydrolases"/>
    <property type="match status" value="1"/>
</dbReference>
<dbReference type="InterPro" id="IPR017871">
    <property type="entry name" value="ABC_transporter-like_CS"/>
</dbReference>
<dbReference type="Pfam" id="PF00005">
    <property type="entry name" value="ABC_tran"/>
    <property type="match status" value="1"/>
</dbReference>
<dbReference type="Proteomes" id="UP000198660">
    <property type="component" value="Unassembled WGS sequence"/>
</dbReference>
<dbReference type="GO" id="GO:0005524">
    <property type="term" value="F:ATP binding"/>
    <property type="evidence" value="ECO:0007669"/>
    <property type="project" value="UniProtKB-KW"/>
</dbReference>
<evidence type="ECO:0000256" key="1">
    <source>
        <dbReference type="ARBA" id="ARBA00004202"/>
    </source>
</evidence>
<dbReference type="GO" id="GO:0016887">
    <property type="term" value="F:ATP hydrolysis activity"/>
    <property type="evidence" value="ECO:0007669"/>
    <property type="project" value="InterPro"/>
</dbReference>
<dbReference type="InterPro" id="IPR003439">
    <property type="entry name" value="ABC_transporter-like_ATP-bd"/>
</dbReference>
<keyword evidence="6 9" id="KW-0067">ATP-binding</keyword>
<dbReference type="InterPro" id="IPR027417">
    <property type="entry name" value="P-loop_NTPase"/>
</dbReference>
<reference evidence="10" key="1">
    <citation type="submission" date="2016-10" db="EMBL/GenBank/DDBJ databases">
        <authorList>
            <person name="Varghese N."/>
            <person name="Submissions S."/>
        </authorList>
    </citation>
    <scope>NUCLEOTIDE SEQUENCE [LARGE SCALE GENOMIC DNA]</scope>
    <source>
        <strain evidence="10">DSM 45789</strain>
    </source>
</reference>
<keyword evidence="4" id="KW-1003">Cell membrane</keyword>
<keyword evidence="5" id="KW-0547">Nucleotide-binding</keyword>
<dbReference type="EMBL" id="FPAA01000005">
    <property type="protein sequence ID" value="SFS65293.1"/>
    <property type="molecule type" value="Genomic_DNA"/>
</dbReference>
<dbReference type="PANTHER" id="PTHR43297:SF2">
    <property type="entry name" value="DIPEPTIDE TRANSPORT ATP-BINDING PROTEIN DPPD"/>
    <property type="match status" value="1"/>
</dbReference>
<dbReference type="FunFam" id="3.40.50.300:FF:000016">
    <property type="entry name" value="Oligopeptide ABC transporter ATP-binding component"/>
    <property type="match status" value="1"/>
</dbReference>
<comment type="similarity">
    <text evidence="2">Belongs to the ABC transporter superfamily.</text>
</comment>
<dbReference type="NCBIfam" id="TIGR01727">
    <property type="entry name" value="oligo_HPY"/>
    <property type="match status" value="1"/>
</dbReference>
<dbReference type="Pfam" id="PF08352">
    <property type="entry name" value="oligo_HPY"/>
    <property type="match status" value="1"/>
</dbReference>
<keyword evidence="10" id="KW-1185">Reference proteome</keyword>
<dbReference type="PROSITE" id="PS50893">
    <property type="entry name" value="ABC_TRANSPORTER_2"/>
    <property type="match status" value="1"/>
</dbReference>
<proteinExistence type="inferred from homology"/>
<dbReference type="GO" id="GO:0015833">
    <property type="term" value="P:peptide transport"/>
    <property type="evidence" value="ECO:0007669"/>
    <property type="project" value="InterPro"/>
</dbReference>
<dbReference type="InterPro" id="IPR003593">
    <property type="entry name" value="AAA+_ATPase"/>
</dbReference>
<protein>
    <submittedName>
        <fullName evidence="9">Oligopeptide/dipeptide ABC transporter, ATP-binding protein, C-terminal domain-containing protein</fullName>
    </submittedName>
</protein>
<dbReference type="InterPro" id="IPR050388">
    <property type="entry name" value="ABC_Ni/Peptide_Import"/>
</dbReference>
<evidence type="ECO:0000313" key="9">
    <source>
        <dbReference type="EMBL" id="SFS65293.1"/>
    </source>
</evidence>
<accession>A0A1I6RKI9</accession>
<evidence type="ECO:0000256" key="2">
    <source>
        <dbReference type="ARBA" id="ARBA00005417"/>
    </source>
</evidence>
<evidence type="ECO:0000313" key="10">
    <source>
        <dbReference type="Proteomes" id="UP000198660"/>
    </source>
</evidence>
<feature type="domain" description="ABC transporter" evidence="8">
    <location>
        <begin position="8"/>
        <end position="256"/>
    </location>
</feature>
<evidence type="ECO:0000259" key="8">
    <source>
        <dbReference type="PROSITE" id="PS50893"/>
    </source>
</evidence>
<comment type="subcellular location">
    <subcellularLocation>
        <location evidence="1">Cell membrane</location>
        <topology evidence="1">Peripheral membrane protein</topology>
    </subcellularLocation>
</comment>
<sequence length="339" mass="37710">MTKTLLEIKEFKMHFHTDKGVVKAVDGIDLSVNEGEVVGLVGESGCGKSVTSLSVMGLVPTPPGKVEAGSIQLAGRDLTRLKRREWRQVRGNEVAMIFQEPMTSLNPVFTVGSQMIEAIRQHRQVGKKEARHRAGEALREVGISRDSILDEYPHQLSGGMRQRVMIAMAMVCEPKLLIADEPTTALDVTIQAQILDLMRRLNQEKGTAILMITHDLGVVAEMCSRVVVMYAGQVVEEADVNTLFSNPKHPYTAGLLRSIPQLDKRSDRLYSIPGNVPNPRQMPTGCRFAPRCEHVQSICLDREPPLFHITTGDHTSRCWLHGTEKEDVDRDSSRDVVRS</sequence>
<dbReference type="AlphaFoldDB" id="A0A1I6RKI9"/>
<organism evidence="9 10">
    <name type="scientific">Marininema halotolerans</name>
    <dbReference type="NCBI Taxonomy" id="1155944"/>
    <lineage>
        <taxon>Bacteria</taxon>
        <taxon>Bacillati</taxon>
        <taxon>Bacillota</taxon>
        <taxon>Bacilli</taxon>
        <taxon>Bacillales</taxon>
        <taxon>Thermoactinomycetaceae</taxon>
        <taxon>Marininema</taxon>
    </lineage>
</organism>
<dbReference type="PROSITE" id="PS00211">
    <property type="entry name" value="ABC_TRANSPORTER_1"/>
    <property type="match status" value="1"/>
</dbReference>
<dbReference type="RefSeq" id="WP_091836712.1">
    <property type="nucleotide sequence ID" value="NZ_FPAA01000005.1"/>
</dbReference>
<dbReference type="OrthoDB" id="9802264at2"/>
<evidence type="ECO:0000256" key="5">
    <source>
        <dbReference type="ARBA" id="ARBA00022741"/>
    </source>
</evidence>
<dbReference type="Gene3D" id="3.40.50.300">
    <property type="entry name" value="P-loop containing nucleotide triphosphate hydrolases"/>
    <property type="match status" value="1"/>
</dbReference>
<name>A0A1I6RKI9_9BACL</name>
<gene>
    <name evidence="9" type="ORF">SAMN05444972_105164</name>
</gene>
<keyword evidence="7" id="KW-0472">Membrane</keyword>
<evidence type="ECO:0000256" key="3">
    <source>
        <dbReference type="ARBA" id="ARBA00022448"/>
    </source>
</evidence>
<evidence type="ECO:0000256" key="4">
    <source>
        <dbReference type="ARBA" id="ARBA00022475"/>
    </source>
</evidence>
<dbReference type="InterPro" id="IPR013563">
    <property type="entry name" value="Oligopep_ABC_C"/>
</dbReference>
<dbReference type="PANTHER" id="PTHR43297">
    <property type="entry name" value="OLIGOPEPTIDE TRANSPORT ATP-BINDING PROTEIN APPD"/>
    <property type="match status" value="1"/>
</dbReference>
<dbReference type="SMART" id="SM00382">
    <property type="entry name" value="AAA"/>
    <property type="match status" value="1"/>
</dbReference>
<dbReference type="GO" id="GO:0005886">
    <property type="term" value="C:plasma membrane"/>
    <property type="evidence" value="ECO:0007669"/>
    <property type="project" value="UniProtKB-SubCell"/>
</dbReference>
<evidence type="ECO:0000256" key="6">
    <source>
        <dbReference type="ARBA" id="ARBA00022840"/>
    </source>
</evidence>
<evidence type="ECO:0000256" key="7">
    <source>
        <dbReference type="ARBA" id="ARBA00023136"/>
    </source>
</evidence>
<dbReference type="CDD" id="cd03257">
    <property type="entry name" value="ABC_NikE_OppD_transporters"/>
    <property type="match status" value="1"/>
</dbReference>